<dbReference type="InterPro" id="IPR010133">
    <property type="entry name" value="Bacteriocin_signal_seq"/>
</dbReference>
<evidence type="ECO:0000313" key="1">
    <source>
        <dbReference type="EMBL" id="SFF44871.1"/>
    </source>
</evidence>
<gene>
    <name evidence="1" type="ORF">SAMN05216283_106206</name>
</gene>
<dbReference type="Proteomes" id="UP000198964">
    <property type="component" value="Unassembled WGS sequence"/>
</dbReference>
<reference evidence="1 2" key="1">
    <citation type="submission" date="2016-10" db="EMBL/GenBank/DDBJ databases">
        <authorList>
            <person name="de Groot N.N."/>
        </authorList>
    </citation>
    <scope>NUCLEOTIDE SEQUENCE [LARGE SCALE GENOMIC DNA]</scope>
    <source>
        <strain evidence="1 2">CGMCC 1.9156</strain>
    </source>
</reference>
<evidence type="ECO:0000313" key="2">
    <source>
        <dbReference type="Proteomes" id="UP000198964"/>
    </source>
</evidence>
<accession>A0A1I2IWI5</accession>
<name>A0A1I2IWI5_9BACT</name>
<keyword evidence="2" id="KW-1185">Reference proteome</keyword>
<organism evidence="1 2">
    <name type="scientific">Sunxiuqinia elliptica</name>
    <dbReference type="NCBI Taxonomy" id="655355"/>
    <lineage>
        <taxon>Bacteria</taxon>
        <taxon>Pseudomonadati</taxon>
        <taxon>Bacteroidota</taxon>
        <taxon>Bacteroidia</taxon>
        <taxon>Marinilabiliales</taxon>
        <taxon>Prolixibacteraceae</taxon>
        <taxon>Sunxiuqinia</taxon>
    </lineage>
</organism>
<proteinExistence type="predicted"/>
<protein>
    <submittedName>
        <fullName evidence="1">Bacteriocin-type signal sequence-containing protein</fullName>
    </submittedName>
</protein>
<dbReference type="NCBIfam" id="TIGR01847">
    <property type="entry name" value="bacteriocin_sig"/>
    <property type="match status" value="1"/>
</dbReference>
<dbReference type="AlphaFoldDB" id="A0A1I2IWI5"/>
<dbReference type="EMBL" id="FONW01000006">
    <property type="protein sequence ID" value="SFF44871.1"/>
    <property type="molecule type" value="Genomic_DNA"/>
</dbReference>
<dbReference type="RefSeq" id="WP_093920332.1">
    <property type="nucleotide sequence ID" value="NZ_FONW01000006.1"/>
</dbReference>
<sequence length="43" mass="4991">MKTLFANNENNIFDSFEILTKEELNEVKGGRGRDLDLIVEDFD</sequence>